<dbReference type="EMBL" id="JBIHMM010000003">
    <property type="protein sequence ID" value="MFH0254532.1"/>
    <property type="molecule type" value="Genomic_DNA"/>
</dbReference>
<organism evidence="5 6">
    <name type="scientific">Roseovarius aquimarinus</name>
    <dbReference type="NCBI Taxonomy" id="1229156"/>
    <lineage>
        <taxon>Bacteria</taxon>
        <taxon>Pseudomonadati</taxon>
        <taxon>Pseudomonadota</taxon>
        <taxon>Alphaproteobacteria</taxon>
        <taxon>Rhodobacterales</taxon>
        <taxon>Roseobacteraceae</taxon>
        <taxon>Roseovarius</taxon>
    </lineage>
</organism>
<evidence type="ECO:0000256" key="2">
    <source>
        <dbReference type="ARBA" id="ARBA00023125"/>
    </source>
</evidence>
<feature type="domain" description="HTH gntR-type" evidence="4">
    <location>
        <begin position="19"/>
        <end position="86"/>
    </location>
</feature>
<sequence length="240" mass="25937">MQPSARLTARKFSTDDAGLPAHAQTYLRLRDMVLYGDLTPGQAVTIQGLTTRLGAGMTPVREAIRRLISQGALEFQGNRRVSVPQLGAADIDEIIVAREWLDPFLARRALEHATAADIAALERIDGALDGAIRQGDLRAYLHLNHQFHRSLYELASSPILGDLAEGLWLRFGPAMRVLCGRLGTQSLRDNHKDLLAAMRAGNADAAAAAIAADVRQGMDQLRASLEEAAKEGRQGGAQAK</sequence>
<evidence type="ECO:0000313" key="5">
    <source>
        <dbReference type="EMBL" id="MFH0254532.1"/>
    </source>
</evidence>
<evidence type="ECO:0000256" key="1">
    <source>
        <dbReference type="ARBA" id="ARBA00023015"/>
    </source>
</evidence>
<dbReference type="RefSeq" id="WP_377171775.1">
    <property type="nucleotide sequence ID" value="NZ_JBHTJC010000003.1"/>
</dbReference>
<accession>A0ABW7I9I6</accession>
<dbReference type="PANTHER" id="PTHR43537">
    <property type="entry name" value="TRANSCRIPTIONAL REGULATOR, GNTR FAMILY"/>
    <property type="match status" value="1"/>
</dbReference>
<evidence type="ECO:0000259" key="4">
    <source>
        <dbReference type="PROSITE" id="PS50949"/>
    </source>
</evidence>
<keyword evidence="2" id="KW-0238">DNA-binding</keyword>
<dbReference type="InterPro" id="IPR036390">
    <property type="entry name" value="WH_DNA-bd_sf"/>
</dbReference>
<keyword evidence="6" id="KW-1185">Reference proteome</keyword>
<dbReference type="SUPFAM" id="SSF48008">
    <property type="entry name" value="GntR ligand-binding domain-like"/>
    <property type="match status" value="1"/>
</dbReference>
<dbReference type="Gene3D" id="1.20.120.530">
    <property type="entry name" value="GntR ligand-binding domain-like"/>
    <property type="match status" value="1"/>
</dbReference>
<dbReference type="InterPro" id="IPR036388">
    <property type="entry name" value="WH-like_DNA-bd_sf"/>
</dbReference>
<comment type="caution">
    <text evidence="5">The sequence shown here is derived from an EMBL/GenBank/DDBJ whole genome shotgun (WGS) entry which is preliminary data.</text>
</comment>
<evidence type="ECO:0000313" key="6">
    <source>
        <dbReference type="Proteomes" id="UP001607157"/>
    </source>
</evidence>
<dbReference type="PANTHER" id="PTHR43537:SF39">
    <property type="entry name" value="HTH-TYPE TRANSCRIPTIONAL REGULATOR MCBR"/>
    <property type="match status" value="1"/>
</dbReference>
<dbReference type="PROSITE" id="PS50949">
    <property type="entry name" value="HTH_GNTR"/>
    <property type="match status" value="1"/>
</dbReference>
<dbReference type="Gene3D" id="1.10.10.10">
    <property type="entry name" value="Winged helix-like DNA-binding domain superfamily/Winged helix DNA-binding domain"/>
    <property type="match status" value="1"/>
</dbReference>
<gene>
    <name evidence="5" type="ORF">ACGRVM_11570</name>
</gene>
<dbReference type="SMART" id="SM00895">
    <property type="entry name" value="FCD"/>
    <property type="match status" value="1"/>
</dbReference>
<keyword evidence="1" id="KW-0805">Transcription regulation</keyword>
<dbReference type="InterPro" id="IPR008920">
    <property type="entry name" value="TF_FadR/GntR_C"/>
</dbReference>
<dbReference type="Pfam" id="PF07729">
    <property type="entry name" value="FCD"/>
    <property type="match status" value="1"/>
</dbReference>
<name>A0ABW7I9I6_9RHOB</name>
<reference evidence="5 6" key="1">
    <citation type="submission" date="2024-10" db="EMBL/GenBank/DDBJ databases">
        <authorList>
            <person name="Yang X.-N."/>
        </authorList>
    </citation>
    <scope>NUCLEOTIDE SEQUENCE [LARGE SCALE GENOMIC DNA]</scope>
    <source>
        <strain evidence="5 6">CAU 1059</strain>
    </source>
</reference>
<dbReference type="Proteomes" id="UP001607157">
    <property type="component" value="Unassembled WGS sequence"/>
</dbReference>
<dbReference type="InterPro" id="IPR000524">
    <property type="entry name" value="Tscrpt_reg_HTH_GntR"/>
</dbReference>
<dbReference type="SUPFAM" id="SSF46785">
    <property type="entry name" value="Winged helix' DNA-binding domain"/>
    <property type="match status" value="1"/>
</dbReference>
<dbReference type="SMART" id="SM00345">
    <property type="entry name" value="HTH_GNTR"/>
    <property type="match status" value="1"/>
</dbReference>
<dbReference type="Pfam" id="PF00392">
    <property type="entry name" value="GntR"/>
    <property type="match status" value="1"/>
</dbReference>
<protein>
    <submittedName>
        <fullName evidence="5">GntR family transcriptional regulator</fullName>
    </submittedName>
</protein>
<proteinExistence type="predicted"/>
<evidence type="ECO:0000256" key="3">
    <source>
        <dbReference type="ARBA" id="ARBA00023163"/>
    </source>
</evidence>
<dbReference type="InterPro" id="IPR011711">
    <property type="entry name" value="GntR_C"/>
</dbReference>
<keyword evidence="3" id="KW-0804">Transcription</keyword>